<keyword evidence="1" id="KW-0812">Transmembrane</keyword>
<evidence type="ECO:0000313" key="3">
    <source>
        <dbReference type="Proteomes" id="UP001153365"/>
    </source>
</evidence>
<dbReference type="EMBL" id="CALTRL010004314">
    <property type="protein sequence ID" value="CAH7682845.1"/>
    <property type="molecule type" value="Genomic_DNA"/>
</dbReference>
<dbReference type="Proteomes" id="UP001153365">
    <property type="component" value="Unassembled WGS sequence"/>
</dbReference>
<reference evidence="2" key="1">
    <citation type="submission" date="2022-06" db="EMBL/GenBank/DDBJ databases">
        <authorList>
            <consortium name="SYNGENTA / RWTH Aachen University"/>
        </authorList>
    </citation>
    <scope>NUCLEOTIDE SEQUENCE</scope>
</reference>
<keyword evidence="3" id="KW-1185">Reference proteome</keyword>
<name>A0AAV0BAM0_PHAPC</name>
<feature type="transmembrane region" description="Helical" evidence="1">
    <location>
        <begin position="24"/>
        <end position="52"/>
    </location>
</feature>
<keyword evidence="1" id="KW-1133">Transmembrane helix</keyword>
<proteinExistence type="predicted"/>
<dbReference type="AlphaFoldDB" id="A0AAV0BAM0"/>
<keyword evidence="1" id="KW-0472">Membrane</keyword>
<gene>
    <name evidence="2" type="ORF">PPACK8108_LOCUS15985</name>
</gene>
<protein>
    <submittedName>
        <fullName evidence="2">Uncharacterized protein</fullName>
    </submittedName>
</protein>
<sequence length="55" mass="6710">MEICLFYVERLSLFLIPCFPCSCWVFFFFFYFFLILNFFLIYIPLLVLVALVDGY</sequence>
<accession>A0AAV0BAM0</accession>
<organism evidence="2 3">
    <name type="scientific">Phakopsora pachyrhizi</name>
    <name type="common">Asian soybean rust disease fungus</name>
    <dbReference type="NCBI Taxonomy" id="170000"/>
    <lineage>
        <taxon>Eukaryota</taxon>
        <taxon>Fungi</taxon>
        <taxon>Dikarya</taxon>
        <taxon>Basidiomycota</taxon>
        <taxon>Pucciniomycotina</taxon>
        <taxon>Pucciniomycetes</taxon>
        <taxon>Pucciniales</taxon>
        <taxon>Phakopsoraceae</taxon>
        <taxon>Phakopsora</taxon>
    </lineage>
</organism>
<comment type="caution">
    <text evidence="2">The sequence shown here is derived from an EMBL/GenBank/DDBJ whole genome shotgun (WGS) entry which is preliminary data.</text>
</comment>
<evidence type="ECO:0000256" key="1">
    <source>
        <dbReference type="SAM" id="Phobius"/>
    </source>
</evidence>
<evidence type="ECO:0000313" key="2">
    <source>
        <dbReference type="EMBL" id="CAH7682845.1"/>
    </source>
</evidence>